<sequence>MAPAQRREQLLDSVLDIITTDGVGAVSMDGVARHAGVSRPVVYGLFADADDLLRGSLNREERHALAQLADALPLPAHDAAPPARGGLTAALTGLADTFLRAIAEAPQRWRAIYLISDSGTPALHKRVQRARAAVIGQVEQAMRAADAVDPAADHDLLAHYLLAAFWDSGRLLLTDPGDYPHERLLDALRQLITALLASAAE</sequence>
<dbReference type="PROSITE" id="PS50977">
    <property type="entry name" value="HTH_TETR_2"/>
    <property type="match status" value="1"/>
</dbReference>
<dbReference type="Proteomes" id="UP000193484">
    <property type="component" value="Unassembled WGS sequence"/>
</dbReference>
<organism evidence="4 5">
    <name type="scientific">Mycolicibacterium fallax</name>
    <name type="common">Mycobacterium fallax</name>
    <dbReference type="NCBI Taxonomy" id="1793"/>
    <lineage>
        <taxon>Bacteria</taxon>
        <taxon>Bacillati</taxon>
        <taxon>Actinomycetota</taxon>
        <taxon>Actinomycetes</taxon>
        <taxon>Mycobacteriales</taxon>
        <taxon>Mycobacteriaceae</taxon>
        <taxon>Mycolicibacterium</taxon>
    </lineage>
</organism>
<dbReference type="PANTHER" id="PTHR30055">
    <property type="entry name" value="HTH-TYPE TRANSCRIPTIONAL REGULATOR RUTR"/>
    <property type="match status" value="1"/>
</dbReference>
<dbReference type="PANTHER" id="PTHR30055:SF226">
    <property type="entry name" value="HTH-TYPE TRANSCRIPTIONAL REGULATOR PKSA"/>
    <property type="match status" value="1"/>
</dbReference>
<evidence type="ECO:0000256" key="2">
    <source>
        <dbReference type="PROSITE-ProRule" id="PRU00335"/>
    </source>
</evidence>
<proteinExistence type="predicted"/>
<dbReference type="STRING" id="1793.AWC04_17910"/>
<accession>A0A1X1R3U9</accession>
<comment type="caution">
    <text evidence="4">The sequence shown here is derived from an EMBL/GenBank/DDBJ whole genome shotgun (WGS) entry which is preliminary data.</text>
</comment>
<reference evidence="4 5" key="1">
    <citation type="submission" date="2016-01" db="EMBL/GenBank/DDBJ databases">
        <title>The new phylogeny of the genus Mycobacterium.</title>
        <authorList>
            <person name="Tarcisio F."/>
            <person name="Conor M."/>
            <person name="Antonella G."/>
            <person name="Elisabetta G."/>
            <person name="Giulia F.S."/>
            <person name="Sara T."/>
            <person name="Anna F."/>
            <person name="Clotilde B."/>
            <person name="Roberto B."/>
            <person name="Veronica D.S."/>
            <person name="Fabio R."/>
            <person name="Monica P."/>
            <person name="Olivier J."/>
            <person name="Enrico T."/>
            <person name="Nicola S."/>
        </authorList>
    </citation>
    <scope>NUCLEOTIDE SEQUENCE [LARGE SCALE GENOMIC DNA]</scope>
    <source>
        <strain evidence="4 5">DSM 44179</strain>
    </source>
</reference>
<keyword evidence="5" id="KW-1185">Reference proteome</keyword>
<dbReference type="InterPro" id="IPR001647">
    <property type="entry name" value="HTH_TetR"/>
</dbReference>
<dbReference type="OrthoDB" id="4550691at2"/>
<evidence type="ECO:0000313" key="5">
    <source>
        <dbReference type="Proteomes" id="UP000193484"/>
    </source>
</evidence>
<evidence type="ECO:0000256" key="1">
    <source>
        <dbReference type="ARBA" id="ARBA00023125"/>
    </source>
</evidence>
<dbReference type="InterPro" id="IPR009057">
    <property type="entry name" value="Homeodomain-like_sf"/>
</dbReference>
<feature type="DNA-binding region" description="H-T-H motif" evidence="2">
    <location>
        <begin position="27"/>
        <end position="46"/>
    </location>
</feature>
<evidence type="ECO:0000313" key="4">
    <source>
        <dbReference type="EMBL" id="ORU98994.1"/>
    </source>
</evidence>
<dbReference type="SUPFAM" id="SSF46689">
    <property type="entry name" value="Homeodomain-like"/>
    <property type="match status" value="1"/>
</dbReference>
<dbReference type="InterPro" id="IPR036271">
    <property type="entry name" value="Tet_transcr_reg_TetR-rel_C_sf"/>
</dbReference>
<keyword evidence="1 2" id="KW-0238">DNA-binding</keyword>
<dbReference type="Gene3D" id="1.10.357.10">
    <property type="entry name" value="Tetracycline Repressor, domain 2"/>
    <property type="match status" value="1"/>
</dbReference>
<dbReference type="SUPFAM" id="SSF48498">
    <property type="entry name" value="Tetracyclin repressor-like, C-terminal domain"/>
    <property type="match status" value="1"/>
</dbReference>
<name>A0A1X1R3U9_MYCFA</name>
<dbReference type="Pfam" id="PF00440">
    <property type="entry name" value="TetR_N"/>
    <property type="match status" value="1"/>
</dbReference>
<gene>
    <name evidence="4" type="ORF">AWC04_17910</name>
</gene>
<dbReference type="AlphaFoldDB" id="A0A1X1R3U9"/>
<feature type="domain" description="HTH tetR-type" evidence="3">
    <location>
        <begin position="4"/>
        <end position="64"/>
    </location>
</feature>
<dbReference type="GO" id="GO:0000976">
    <property type="term" value="F:transcription cis-regulatory region binding"/>
    <property type="evidence" value="ECO:0007669"/>
    <property type="project" value="TreeGrafter"/>
</dbReference>
<evidence type="ECO:0000259" key="3">
    <source>
        <dbReference type="PROSITE" id="PS50977"/>
    </source>
</evidence>
<dbReference type="GO" id="GO:0003700">
    <property type="term" value="F:DNA-binding transcription factor activity"/>
    <property type="evidence" value="ECO:0007669"/>
    <property type="project" value="TreeGrafter"/>
</dbReference>
<dbReference type="EMBL" id="LQOJ01000054">
    <property type="protein sequence ID" value="ORU98994.1"/>
    <property type="molecule type" value="Genomic_DNA"/>
</dbReference>
<protein>
    <recommendedName>
        <fullName evidence="3">HTH tetR-type domain-containing protein</fullName>
    </recommendedName>
</protein>
<dbReference type="InterPro" id="IPR050109">
    <property type="entry name" value="HTH-type_TetR-like_transc_reg"/>
</dbReference>